<feature type="transmembrane region" description="Helical" evidence="2">
    <location>
        <begin position="133"/>
        <end position="156"/>
    </location>
</feature>
<dbReference type="SUPFAM" id="SSF101307">
    <property type="entry name" value="YutG-like"/>
    <property type="match status" value="1"/>
</dbReference>
<keyword evidence="1" id="KW-1208">Phospholipid metabolism</keyword>
<dbReference type="HOGENOM" id="CLU_103734_0_1_6"/>
<dbReference type="EC" id="3.1.3.27" evidence="1"/>
<protein>
    <recommendedName>
        <fullName evidence="1">Phosphatidylglycerophosphatase A</fullName>
        <ecNumber evidence="1">3.1.3.27</ecNumber>
    </recommendedName>
    <alternativeName>
        <fullName evidence="1">Phosphatidylglycerolphosphate phosphatase A</fullName>
    </alternativeName>
</protein>
<keyword evidence="1" id="KW-0443">Lipid metabolism</keyword>
<dbReference type="GO" id="GO:0009395">
    <property type="term" value="P:phospholipid catabolic process"/>
    <property type="evidence" value="ECO:0007669"/>
    <property type="project" value="UniProtKB-KW"/>
</dbReference>
<dbReference type="STRING" id="203907.Bfl237"/>
<dbReference type="InterPro" id="IPR036681">
    <property type="entry name" value="PgpA-like_sf"/>
</dbReference>
<keyword evidence="1" id="KW-0997">Cell inner membrane</keyword>
<keyword evidence="5" id="KW-1185">Reference proteome</keyword>
<accession>Q7VRI0</accession>
<comment type="function">
    <text evidence="1">Lipid phosphatase which dephosphorylates phosphatidylglycerophosphate (PGP) to phosphatidylglycerol (PG).</text>
</comment>
<keyword evidence="1" id="KW-1003">Cell membrane</keyword>
<dbReference type="GO" id="GO:0008962">
    <property type="term" value="F:phosphatidylglycerophosphatase activity"/>
    <property type="evidence" value="ECO:0007669"/>
    <property type="project" value="UniProtKB-EC"/>
</dbReference>
<dbReference type="Proteomes" id="UP000002192">
    <property type="component" value="Chromosome"/>
</dbReference>
<dbReference type="CDD" id="cd06971">
    <property type="entry name" value="PgpA"/>
    <property type="match status" value="1"/>
</dbReference>
<feature type="transmembrane region" description="Helical" evidence="2">
    <location>
        <begin position="89"/>
        <end position="113"/>
    </location>
</feature>
<reference evidence="4 5" key="1">
    <citation type="journal article" date="2003" name="Proc. Natl. Acad. Sci. U.S.A.">
        <title>The genome sequence of Blochmannia floridanus: comparative analysis of reduced genomes.</title>
        <authorList>
            <person name="Gil R."/>
            <person name="Silva F.J."/>
            <person name="Zientz E."/>
            <person name="Delmotte F."/>
            <person name="Gonzalez-Candelas F."/>
            <person name="Latorre A."/>
            <person name="Rausell C."/>
            <person name="Kramerbeek J."/>
            <person name="Gadau J."/>
            <person name="Hoelldobler B."/>
            <person name="van Ham R.C.H.J."/>
            <person name="Gross R."/>
            <person name="Moya A."/>
        </authorList>
    </citation>
    <scope>NUCLEOTIDE SEQUENCE [LARGE SCALE GENOMIC DNA]</scope>
</reference>
<dbReference type="Pfam" id="PF04608">
    <property type="entry name" value="PgpA"/>
    <property type="match status" value="1"/>
</dbReference>
<gene>
    <name evidence="4" type="primary">pgpA</name>
    <name evidence="4" type="ordered locus">Bfl237</name>
</gene>
<dbReference type="UniPathway" id="UPA00084">
    <property type="reaction ID" value="UER00504"/>
</dbReference>
<dbReference type="AlphaFoldDB" id="Q7VRI0"/>
<evidence type="ECO:0000313" key="4">
    <source>
        <dbReference type="EMBL" id="CAD83308.1"/>
    </source>
</evidence>
<organism evidence="4 5">
    <name type="scientific">Blochmanniella floridana</name>
    <dbReference type="NCBI Taxonomy" id="203907"/>
    <lineage>
        <taxon>Bacteria</taxon>
        <taxon>Pseudomonadati</taxon>
        <taxon>Pseudomonadota</taxon>
        <taxon>Gammaproteobacteria</taxon>
        <taxon>Enterobacterales</taxon>
        <taxon>Enterobacteriaceae</taxon>
        <taxon>ant endosymbionts</taxon>
        <taxon>Candidatus Blochmanniella</taxon>
    </lineage>
</organism>
<dbReference type="PANTHER" id="PTHR36305:SF1">
    <property type="entry name" value="PHOSPHATIDYLGLYCEROPHOSPHATASE A"/>
    <property type="match status" value="1"/>
</dbReference>
<feature type="domain" description="YutG/PgpA" evidence="3">
    <location>
        <begin position="13"/>
        <end position="155"/>
    </location>
</feature>
<feature type="transmembrane region" description="Helical" evidence="2">
    <location>
        <begin position="50"/>
        <end position="68"/>
    </location>
</feature>
<keyword evidence="1" id="KW-0595">Phospholipid degradation</keyword>
<proteinExistence type="predicted"/>
<keyword evidence="1" id="KW-0460">Magnesium</keyword>
<comment type="subcellular location">
    <subcellularLocation>
        <location evidence="1">Cell inner membrane</location>
        <topology evidence="1">Multi-pass membrane protein</topology>
    </subcellularLocation>
</comment>
<keyword evidence="1" id="KW-0442">Lipid degradation</keyword>
<dbReference type="PIRSF" id="PIRSF006162">
    <property type="entry name" value="PgpA"/>
    <property type="match status" value="1"/>
</dbReference>
<name>Q7VRI0_BLOFL</name>
<feature type="transmembrane region" description="Helical" evidence="2">
    <location>
        <begin position="24"/>
        <end position="44"/>
    </location>
</feature>
<dbReference type="GO" id="GO:0005886">
    <property type="term" value="C:plasma membrane"/>
    <property type="evidence" value="ECO:0007669"/>
    <property type="project" value="UniProtKB-SubCell"/>
</dbReference>
<evidence type="ECO:0000313" key="5">
    <source>
        <dbReference type="Proteomes" id="UP000002192"/>
    </source>
</evidence>
<dbReference type="InterPro" id="IPR026037">
    <property type="entry name" value="PgpA"/>
</dbReference>
<dbReference type="GO" id="GO:0046872">
    <property type="term" value="F:metal ion binding"/>
    <property type="evidence" value="ECO:0007669"/>
    <property type="project" value="UniProtKB-KW"/>
</dbReference>
<comment type="catalytic activity">
    <reaction evidence="1">
        <text>a 1,2-diacyl-sn-glycero-3-phospho-(1'-sn-glycero-3'-phosphate) + H2O = a 1,2-diacyl-sn-glycero-3-phospho-(1'-sn-glycerol) + phosphate</text>
        <dbReference type="Rhea" id="RHEA:33751"/>
        <dbReference type="ChEBI" id="CHEBI:15377"/>
        <dbReference type="ChEBI" id="CHEBI:43474"/>
        <dbReference type="ChEBI" id="CHEBI:60110"/>
        <dbReference type="ChEBI" id="CHEBI:64716"/>
        <dbReference type="EC" id="3.1.3.27"/>
    </reaction>
</comment>
<dbReference type="KEGG" id="bfl:Bfl237"/>
<keyword evidence="1 4" id="KW-0378">Hydrolase</keyword>
<evidence type="ECO:0000256" key="1">
    <source>
        <dbReference type="PIRNR" id="PIRNR006162"/>
    </source>
</evidence>
<comment type="pathway">
    <text evidence="1">Phospholipid metabolism; phosphatidylglycerol biosynthesis; phosphatidylglycerol from CDP-diacylglycerol: step 2/2.</text>
</comment>
<keyword evidence="1 2" id="KW-0472">Membrane</keyword>
<dbReference type="GO" id="GO:0006655">
    <property type="term" value="P:phosphatidylglycerol biosynthetic process"/>
    <property type="evidence" value="ECO:0007669"/>
    <property type="project" value="UniProtKB-UniPathway"/>
</dbReference>
<evidence type="ECO:0000259" key="3">
    <source>
        <dbReference type="Pfam" id="PF04608"/>
    </source>
</evidence>
<sequence length="158" mass="18130">MINSLSLFKLWYFLATGFGIGKKFSFIPVGTVASLVAIPIWWGLVYFLSYQIYFIFLIFSIVIGIYLCEKINSYIGMHDHQSIVWDEFVGMWVTLTVIPECSWFWIVVAFLLFRILDIVKPWPISWCDKSIAGGFGIIMDDILAGVVSIYVILFVMSI</sequence>
<keyword evidence="1" id="KW-0479">Metal-binding</keyword>
<dbReference type="PANTHER" id="PTHR36305">
    <property type="entry name" value="PHOSPHATIDYLGLYCEROPHOSPHATASE A"/>
    <property type="match status" value="1"/>
</dbReference>
<dbReference type="eggNOG" id="COG1267">
    <property type="taxonomic scope" value="Bacteria"/>
</dbReference>
<dbReference type="EMBL" id="BX248583">
    <property type="protein sequence ID" value="CAD83308.1"/>
    <property type="molecule type" value="Genomic_DNA"/>
</dbReference>
<dbReference type="InterPro" id="IPR007686">
    <property type="entry name" value="YutG/PgpA"/>
</dbReference>
<evidence type="ECO:0000256" key="2">
    <source>
        <dbReference type="SAM" id="Phobius"/>
    </source>
</evidence>
<keyword evidence="2" id="KW-1133">Transmembrane helix</keyword>
<comment type="cofactor">
    <cofactor evidence="1">
        <name>Mg(2+)</name>
        <dbReference type="ChEBI" id="CHEBI:18420"/>
    </cofactor>
</comment>
<keyword evidence="1 2" id="KW-0812">Transmembrane</keyword>